<dbReference type="SUPFAM" id="SSF75005">
    <property type="entry name" value="Arabinanase/levansucrase/invertase"/>
    <property type="match status" value="1"/>
</dbReference>
<dbReference type="Proteomes" id="UP001519363">
    <property type="component" value="Unassembled WGS sequence"/>
</dbReference>
<proteinExistence type="inferred from homology"/>
<protein>
    <submittedName>
        <fullName evidence="6">Xylan 1,4-beta-xylosidase</fullName>
        <ecNumber evidence="6">3.2.1.37</ecNumber>
    </submittedName>
</protein>
<dbReference type="EC" id="3.2.1.37" evidence="6"/>
<keyword evidence="3 4" id="KW-0326">Glycosidase</keyword>
<dbReference type="PANTHER" id="PTHR42812">
    <property type="entry name" value="BETA-XYLOSIDASE"/>
    <property type="match status" value="1"/>
</dbReference>
<keyword evidence="2 4" id="KW-0378">Hydrolase</keyword>
<accession>A0ABS5A689</accession>
<reference evidence="6 7" key="1">
    <citation type="submission" date="2021-03" db="EMBL/GenBank/DDBJ databases">
        <title>Sequencing the genomes of 1000 actinobacteria strains.</title>
        <authorList>
            <person name="Klenk H.-P."/>
        </authorList>
    </citation>
    <scope>NUCLEOTIDE SEQUENCE [LARGE SCALE GENOMIC DNA]</scope>
    <source>
        <strain evidence="6 7">DSM 44580</strain>
    </source>
</reference>
<dbReference type="InterPro" id="IPR041542">
    <property type="entry name" value="GH43_C2"/>
</dbReference>
<dbReference type="Gene3D" id="2.60.120.200">
    <property type="match status" value="1"/>
</dbReference>
<dbReference type="RefSeq" id="WP_086782347.1">
    <property type="nucleotide sequence ID" value="NZ_JAGIOO010000001.1"/>
</dbReference>
<dbReference type="InterPro" id="IPR013320">
    <property type="entry name" value="ConA-like_dom_sf"/>
</dbReference>
<dbReference type="CDD" id="cd09000">
    <property type="entry name" value="GH43_SXA-like"/>
    <property type="match status" value="1"/>
</dbReference>
<name>A0ABS5A689_9PSEU</name>
<evidence type="ECO:0000256" key="2">
    <source>
        <dbReference type="ARBA" id="ARBA00022801"/>
    </source>
</evidence>
<dbReference type="Gene3D" id="2.115.10.20">
    <property type="entry name" value="Glycosyl hydrolase domain, family 43"/>
    <property type="match status" value="1"/>
</dbReference>
<dbReference type="Pfam" id="PF04616">
    <property type="entry name" value="Glyco_hydro_43"/>
    <property type="match status" value="1"/>
</dbReference>
<evidence type="ECO:0000313" key="7">
    <source>
        <dbReference type="Proteomes" id="UP001519363"/>
    </source>
</evidence>
<comment type="similarity">
    <text evidence="1 4">Belongs to the glycosyl hydrolase 43 family.</text>
</comment>
<evidence type="ECO:0000313" key="6">
    <source>
        <dbReference type="EMBL" id="MBP2472109.1"/>
    </source>
</evidence>
<keyword evidence="7" id="KW-1185">Reference proteome</keyword>
<dbReference type="PANTHER" id="PTHR42812:SF12">
    <property type="entry name" value="BETA-XYLOSIDASE-RELATED"/>
    <property type="match status" value="1"/>
</dbReference>
<feature type="domain" description="Beta-xylosidase C-terminal Concanavalin A-like" evidence="5">
    <location>
        <begin position="325"/>
        <end position="529"/>
    </location>
</feature>
<dbReference type="InterPro" id="IPR006710">
    <property type="entry name" value="Glyco_hydro_43"/>
</dbReference>
<evidence type="ECO:0000256" key="3">
    <source>
        <dbReference type="ARBA" id="ARBA00023295"/>
    </source>
</evidence>
<evidence type="ECO:0000259" key="5">
    <source>
        <dbReference type="Pfam" id="PF17851"/>
    </source>
</evidence>
<sequence length="538" mass="59077">MTSSAERLVRNPVLPGFHPDPAMIHVDGDFLVATSTFQWYPGVALHRSGDLVHWERLPHPLHAPALDLLGVPDSGGIWAPDLSYVDGVYHLVYTVVRSYSVDGFYDCPNFHVQAPSPYGPWSPPVPLHARGFDPSLYHEGGRSYLLSMEWDHRPGRRGFAGILLQEFDRAGRRLTGRVHRVFDGTSLGITEGPRLYHRAGWYYLVTAEGGTGTEHAVTVARSPHLTGPFHADPKGPLLTSAGHPRLPLWKAGHGCLAEDGAGDWYLAHLTARPTTEDGRCVLGRETAVQQVVWAADGWPRVADGLPVTEFVAPGPVRPLPPEPVTDDFDAAELAPCWQSVRRPPEESWLSLGERPGWLRLRAGESPASAHKVSLLARRQTAHDCEFTVLLDTSPGHFQQLAGLIHYYDRTLWHWLHLTHDEEAGRCLRVLTSDRGVLRDPTPVPLPWPSGPVWLRATVQRAELRFSASRDGVRYTGVGPVLDASILSDEYAATAPRAEGTPVMGFTGAFLGVCATDLTGARLVCDVDRMSLSNVQPGH</sequence>
<dbReference type="SUPFAM" id="SSF49899">
    <property type="entry name" value="Concanavalin A-like lectins/glucanases"/>
    <property type="match status" value="1"/>
</dbReference>
<dbReference type="InterPro" id="IPR023296">
    <property type="entry name" value="Glyco_hydro_beta-prop_sf"/>
</dbReference>
<organism evidence="6 7">
    <name type="scientific">Crossiella equi</name>
    <dbReference type="NCBI Taxonomy" id="130796"/>
    <lineage>
        <taxon>Bacteria</taxon>
        <taxon>Bacillati</taxon>
        <taxon>Actinomycetota</taxon>
        <taxon>Actinomycetes</taxon>
        <taxon>Pseudonocardiales</taxon>
        <taxon>Pseudonocardiaceae</taxon>
        <taxon>Crossiella</taxon>
    </lineage>
</organism>
<dbReference type="Pfam" id="PF17851">
    <property type="entry name" value="GH43_C2"/>
    <property type="match status" value="1"/>
</dbReference>
<dbReference type="InterPro" id="IPR051795">
    <property type="entry name" value="Glycosyl_Hydrlase_43"/>
</dbReference>
<dbReference type="GO" id="GO:0009044">
    <property type="term" value="F:xylan 1,4-beta-xylosidase activity"/>
    <property type="evidence" value="ECO:0007669"/>
    <property type="project" value="UniProtKB-EC"/>
</dbReference>
<gene>
    <name evidence="6" type="ORF">JOF53_000981</name>
</gene>
<comment type="caution">
    <text evidence="6">The sequence shown here is derived from an EMBL/GenBank/DDBJ whole genome shotgun (WGS) entry which is preliminary data.</text>
</comment>
<dbReference type="EMBL" id="JAGIOO010000001">
    <property type="protein sequence ID" value="MBP2472109.1"/>
    <property type="molecule type" value="Genomic_DNA"/>
</dbReference>
<evidence type="ECO:0000256" key="1">
    <source>
        <dbReference type="ARBA" id="ARBA00009865"/>
    </source>
</evidence>
<evidence type="ECO:0000256" key="4">
    <source>
        <dbReference type="RuleBase" id="RU361187"/>
    </source>
</evidence>